<comment type="caution">
    <text evidence="2">The sequence shown here is derived from an EMBL/GenBank/DDBJ whole genome shotgun (WGS) entry which is preliminary data.</text>
</comment>
<sequence>MEKRLRSSLQSSPQEFLNSATRLTLKTSKQTLKSLIHSIPPSSPLSSSLPPSLHHLIRHHLNPTPSPPLKRPRRSSSPAPEPTNRLRVLTHIALLCASHPTQAFSASDLLPAVQSLHDNLILFESDPVLSSDIAGLCEFWWKESLPGREMLISQSLPFFLSRSLTLKKKVDVHRLHTLRDAFALLDFEDDSIEDLKLLLIRCVIAPLYLKTEDGRKFVAFICGLSGQVLKEVVAMIRSQILYGRKSMLEAYGDIVFRAWKGDSKKEIEDGFLQGLIEGAIYASSGSFAASIRRVLGGFVDQRATDGVDKLLFRLAEPVIFRSLQVANSNVRQNALHLLLDLFPLEDPDSTKEVKDALLGKQFFLLERLLMDDCPNVRVVAVEGWCRILHLFWEITPSSTITKILTKIFDDMSHDICNEVRLATLNGVIYLLGNPLSHEILKVLLPRLGHLMLDNVLSVRVAVADLLLLLDIQTSQFNKVVGLDTLLSTLANDQPQVAQKVTRLLMPSYFPSRVTIEEACNRCLTLIKRSPMAGARFCEYAVSEGASLKSLMELLKVLISSVLSNDKQVADQIEGILIAAAYLCNNLVSEPSYEDALKELFTGDILKCLFTAGSTGRAHASILDIVSAISPADVNGLLKESMNLLLNCSGLSENLESQAEVKSAHKLFLCCHCFDDMFEALTRFLQKTAYRCYVKFGTAVPKQIVSSAKRKKSSSSVKIPAKWKHVSGKQSSSFEEDYSIAVGIAWQIKDLLIAEETRNAILGSPILEVVFLALKVISEVSIEQCMQIEYMDTSSDAALDQILDHLLDCSEKLFAAGDPGKSGKPSDLMQDDNKMAHPHRQKHRKLQADASSSTVDGSDYSKQKGILNKVKMLTAVLKFIVDANTIGLASHKYGRCLKFASAYVQNIISTLGQQSIDQMQFKEEELKVLIPCLKSSFTYAAKLLNVVLQDTSQVSQTAPDMFYLANDLLDLITSIELYLGSGYAARMVAATKPWLPDLVLALGVGCMFKQTQAEKLYFNASDCIKHHYPSWLSILAKTELCELSEVSSGEEGDRVSEPEEFPAFKKLVELIVSLLKRNSNLLDAVGMIFLTGSVVGLERKDFRLVLRLLQFVCVKLIGLEDREWNGFDMMLSSLPDIYPLLEREIEEQSNEDERHILHGSRALLEPVWLYHVYETGRFSVMEE</sequence>
<dbReference type="SUPFAM" id="SSF48371">
    <property type="entry name" value="ARM repeat"/>
    <property type="match status" value="1"/>
</dbReference>
<keyword evidence="3" id="KW-1185">Reference proteome</keyword>
<dbReference type="InterPro" id="IPR011989">
    <property type="entry name" value="ARM-like"/>
</dbReference>
<dbReference type="GO" id="GO:0000070">
    <property type="term" value="P:mitotic sister chromatid segregation"/>
    <property type="evidence" value="ECO:0007669"/>
    <property type="project" value="TreeGrafter"/>
</dbReference>
<feature type="region of interest" description="Disordered" evidence="1">
    <location>
        <begin position="57"/>
        <end position="83"/>
    </location>
</feature>
<dbReference type="STRING" id="3775.A0A1Q3CL21"/>
<dbReference type="PANTHER" id="PTHR16199:SF4">
    <property type="entry name" value="CONDENSIN-2 COMPLEX SUBUNIT G2"/>
    <property type="match status" value="1"/>
</dbReference>
<dbReference type="FunCoup" id="A0A1Q3CL21">
    <property type="interactions" value="1388"/>
</dbReference>
<protein>
    <submittedName>
        <fullName evidence="2">Condensin2nSMC domain-containing protein</fullName>
    </submittedName>
</protein>
<gene>
    <name evidence="2" type="ORF">CFOL_v3_24354</name>
</gene>
<organism evidence="2 3">
    <name type="scientific">Cephalotus follicularis</name>
    <name type="common">Albany pitcher plant</name>
    <dbReference type="NCBI Taxonomy" id="3775"/>
    <lineage>
        <taxon>Eukaryota</taxon>
        <taxon>Viridiplantae</taxon>
        <taxon>Streptophyta</taxon>
        <taxon>Embryophyta</taxon>
        <taxon>Tracheophyta</taxon>
        <taxon>Spermatophyta</taxon>
        <taxon>Magnoliopsida</taxon>
        <taxon>eudicotyledons</taxon>
        <taxon>Gunneridae</taxon>
        <taxon>Pentapetalae</taxon>
        <taxon>rosids</taxon>
        <taxon>fabids</taxon>
        <taxon>Oxalidales</taxon>
        <taxon>Cephalotaceae</taxon>
        <taxon>Cephalotus</taxon>
    </lineage>
</organism>
<dbReference type="Pfam" id="PF12422">
    <property type="entry name" value="Condensin2nSMC"/>
    <property type="match status" value="1"/>
</dbReference>
<dbReference type="Proteomes" id="UP000187406">
    <property type="component" value="Unassembled WGS sequence"/>
</dbReference>
<proteinExistence type="predicted"/>
<accession>A0A1Q3CL21</accession>
<feature type="region of interest" description="Disordered" evidence="1">
    <location>
        <begin position="816"/>
        <end position="856"/>
    </location>
</feature>
<dbReference type="InParanoid" id="A0A1Q3CL21"/>
<dbReference type="PANTHER" id="PTHR16199">
    <property type="entry name" value="CONDENSIN-2 COMPLEX SUBUNIT G2"/>
    <property type="match status" value="1"/>
</dbReference>
<reference evidence="3" key="1">
    <citation type="submission" date="2016-04" db="EMBL/GenBank/DDBJ databases">
        <title>Cephalotus genome sequencing.</title>
        <authorList>
            <person name="Fukushima K."/>
            <person name="Hasebe M."/>
            <person name="Fang X."/>
        </authorList>
    </citation>
    <scope>NUCLEOTIDE SEQUENCE [LARGE SCALE GENOMIC DNA]</scope>
    <source>
        <strain evidence="3">cv. St1</strain>
    </source>
</reference>
<evidence type="ECO:0000256" key="1">
    <source>
        <dbReference type="SAM" id="MobiDB-lite"/>
    </source>
</evidence>
<dbReference type="InterPro" id="IPR016024">
    <property type="entry name" value="ARM-type_fold"/>
</dbReference>
<evidence type="ECO:0000313" key="2">
    <source>
        <dbReference type="EMBL" id="GAV80895.1"/>
    </source>
</evidence>
<dbReference type="EMBL" id="BDDD01002279">
    <property type="protein sequence ID" value="GAV80895.1"/>
    <property type="molecule type" value="Genomic_DNA"/>
</dbReference>
<feature type="compositionally biased region" description="Basic residues" evidence="1">
    <location>
        <begin position="835"/>
        <end position="844"/>
    </location>
</feature>
<dbReference type="OrthoDB" id="10062843at2759"/>
<dbReference type="Gene3D" id="1.25.10.10">
    <property type="entry name" value="Leucine-rich Repeat Variant"/>
    <property type="match status" value="1"/>
</dbReference>
<dbReference type="AlphaFoldDB" id="A0A1Q3CL21"/>
<dbReference type="InterPro" id="IPR024741">
    <property type="entry name" value="Condensin2_G2"/>
</dbReference>
<evidence type="ECO:0000313" key="3">
    <source>
        <dbReference type="Proteomes" id="UP000187406"/>
    </source>
</evidence>
<name>A0A1Q3CL21_CEPFO</name>
<dbReference type="GO" id="GO:0000796">
    <property type="term" value="C:condensin complex"/>
    <property type="evidence" value="ECO:0007669"/>
    <property type="project" value="TreeGrafter"/>
</dbReference>
<dbReference type="GO" id="GO:0005634">
    <property type="term" value="C:nucleus"/>
    <property type="evidence" value="ECO:0007669"/>
    <property type="project" value="InterPro"/>
</dbReference>